<dbReference type="RefSeq" id="WP_281816614.1">
    <property type="nucleotide sequence ID" value="NZ_BRLB01000009.1"/>
</dbReference>
<feature type="transmembrane region" description="Helical" evidence="6">
    <location>
        <begin position="332"/>
        <end position="353"/>
    </location>
</feature>
<feature type="transmembrane region" description="Helical" evidence="6">
    <location>
        <begin position="391"/>
        <end position="411"/>
    </location>
</feature>
<comment type="caution">
    <text evidence="7">The sequence shown here is derived from an EMBL/GenBank/DDBJ whole genome shotgun (WGS) entry which is preliminary data.</text>
</comment>
<feature type="transmembrane region" description="Helical" evidence="6">
    <location>
        <begin position="365"/>
        <end position="385"/>
    </location>
</feature>
<dbReference type="Proteomes" id="UP001144256">
    <property type="component" value="Unassembled WGS sequence"/>
</dbReference>
<organism evidence="7 8">
    <name type="scientific">Vallitalea longa</name>
    <dbReference type="NCBI Taxonomy" id="2936439"/>
    <lineage>
        <taxon>Bacteria</taxon>
        <taxon>Bacillati</taxon>
        <taxon>Bacillota</taxon>
        <taxon>Clostridia</taxon>
        <taxon>Lachnospirales</taxon>
        <taxon>Vallitaleaceae</taxon>
        <taxon>Vallitalea</taxon>
    </lineage>
</organism>
<feature type="transmembrane region" description="Helical" evidence="6">
    <location>
        <begin position="150"/>
        <end position="171"/>
    </location>
</feature>
<dbReference type="InterPro" id="IPR002797">
    <property type="entry name" value="Polysacc_synth"/>
</dbReference>
<keyword evidence="8" id="KW-1185">Reference proteome</keyword>
<feature type="transmembrane region" description="Helical" evidence="6">
    <location>
        <begin position="177"/>
        <end position="195"/>
    </location>
</feature>
<feature type="transmembrane region" description="Helical" evidence="6">
    <location>
        <begin position="15"/>
        <end position="36"/>
    </location>
</feature>
<evidence type="ECO:0000256" key="3">
    <source>
        <dbReference type="ARBA" id="ARBA00022692"/>
    </source>
</evidence>
<feature type="transmembrane region" description="Helical" evidence="6">
    <location>
        <begin position="255"/>
        <end position="280"/>
    </location>
</feature>
<keyword evidence="4 6" id="KW-1133">Transmembrane helix</keyword>
<evidence type="ECO:0000256" key="4">
    <source>
        <dbReference type="ARBA" id="ARBA00022989"/>
    </source>
</evidence>
<name>A0A9W5YD92_9FIRM</name>
<evidence type="ECO:0000256" key="2">
    <source>
        <dbReference type="ARBA" id="ARBA00022475"/>
    </source>
</evidence>
<feature type="transmembrane region" description="Helical" evidence="6">
    <location>
        <begin position="216"/>
        <end position="235"/>
    </location>
</feature>
<feature type="transmembrane region" description="Helical" evidence="6">
    <location>
        <begin position="56"/>
        <end position="73"/>
    </location>
</feature>
<proteinExistence type="predicted"/>
<dbReference type="EMBL" id="BRLB01000009">
    <property type="protein sequence ID" value="GKX30440.1"/>
    <property type="molecule type" value="Genomic_DNA"/>
</dbReference>
<feature type="transmembrane region" description="Helical" evidence="6">
    <location>
        <begin position="301"/>
        <end position="320"/>
    </location>
</feature>
<evidence type="ECO:0000313" key="7">
    <source>
        <dbReference type="EMBL" id="GKX30440.1"/>
    </source>
</evidence>
<evidence type="ECO:0000256" key="5">
    <source>
        <dbReference type="ARBA" id="ARBA00023136"/>
    </source>
</evidence>
<accession>A0A9W5YD92</accession>
<evidence type="ECO:0000313" key="8">
    <source>
        <dbReference type="Proteomes" id="UP001144256"/>
    </source>
</evidence>
<sequence>MKANTSKKVISKDMIFYLPAKILEGIVGFVTIGVYSRLFTTEVYGEYGGINPTINITFLIVLGWLMHSLYRYINTYKDNNNTEELCSTAFVSYITITGIFLIGIIIFILSGNKIISTTLLLSAFLMFVAYGLNQVLLNLLVALKKIKLNLILSLCGVVLKLVLTILLAFNFDRSVEILFIANGTVDLVKAIIVFVNLKGYRYIDFNKASMNTLKVMLRYGFPLIGLSLTMFVLNISDRYVIIYFCGSDVNGIYTANYSLASAVYTMMMMGIMRAVYPNLLDSWGKKDINRTKDILSSGVRYYLLICVPATVGLVVLSEPISRLCLSGEYQMGYSIIALTSIGMLFFGLSEYCNKAWELTINTKTILRNSLISGIINLVLNIILIPAYGYKIAAITTMLSFIIYFILCYTGAKKILIWKLKPVVYIRIIGSALTFGVLLIIAGYFIEINAAILVLAIIVSIIIYGVLLILTGELTEEIVMLRKLIKHK</sequence>
<feature type="transmembrane region" description="Helical" evidence="6">
    <location>
        <begin position="121"/>
        <end position="143"/>
    </location>
</feature>
<gene>
    <name evidence="7" type="ORF">SH1V18_29200</name>
</gene>
<evidence type="ECO:0000256" key="6">
    <source>
        <dbReference type="SAM" id="Phobius"/>
    </source>
</evidence>
<feature type="transmembrane region" description="Helical" evidence="6">
    <location>
        <begin position="423"/>
        <end position="445"/>
    </location>
</feature>
<dbReference type="GO" id="GO:0005886">
    <property type="term" value="C:plasma membrane"/>
    <property type="evidence" value="ECO:0007669"/>
    <property type="project" value="UniProtKB-SubCell"/>
</dbReference>
<keyword evidence="3 6" id="KW-0812">Transmembrane</keyword>
<dbReference type="Pfam" id="PF01943">
    <property type="entry name" value="Polysacc_synt"/>
    <property type="match status" value="1"/>
</dbReference>
<protein>
    <submittedName>
        <fullName evidence="7">Polysaccharide biosynthesis protein</fullName>
    </submittedName>
</protein>
<dbReference type="PANTHER" id="PTHR30250">
    <property type="entry name" value="PST FAMILY PREDICTED COLANIC ACID TRANSPORTER"/>
    <property type="match status" value="1"/>
</dbReference>
<feature type="transmembrane region" description="Helical" evidence="6">
    <location>
        <begin position="85"/>
        <end position="109"/>
    </location>
</feature>
<dbReference type="AlphaFoldDB" id="A0A9W5YD92"/>
<keyword evidence="5 6" id="KW-0472">Membrane</keyword>
<dbReference type="PANTHER" id="PTHR30250:SF11">
    <property type="entry name" value="O-ANTIGEN TRANSPORTER-RELATED"/>
    <property type="match status" value="1"/>
</dbReference>
<dbReference type="InterPro" id="IPR050833">
    <property type="entry name" value="Poly_Biosynth_Transport"/>
</dbReference>
<reference evidence="7" key="1">
    <citation type="submission" date="2022-06" db="EMBL/GenBank/DDBJ databases">
        <title>Vallitalea longa sp. nov., an anaerobic bacterium isolated from marine sediment.</title>
        <authorList>
            <person name="Hirano S."/>
            <person name="Terahara T."/>
            <person name="Mori K."/>
            <person name="Hamada M."/>
            <person name="Matsumoto R."/>
            <person name="Kobayashi T."/>
        </authorList>
    </citation>
    <scope>NUCLEOTIDE SEQUENCE</scope>
    <source>
        <strain evidence="7">SH18-1</strain>
    </source>
</reference>
<comment type="subcellular location">
    <subcellularLocation>
        <location evidence="1">Cell membrane</location>
        <topology evidence="1">Multi-pass membrane protein</topology>
    </subcellularLocation>
</comment>
<evidence type="ECO:0000256" key="1">
    <source>
        <dbReference type="ARBA" id="ARBA00004651"/>
    </source>
</evidence>
<keyword evidence="2" id="KW-1003">Cell membrane</keyword>
<feature type="transmembrane region" description="Helical" evidence="6">
    <location>
        <begin position="451"/>
        <end position="473"/>
    </location>
</feature>